<dbReference type="OrthoDB" id="4510758at2"/>
<dbReference type="Proteomes" id="UP000031928">
    <property type="component" value="Chromosome"/>
</dbReference>
<dbReference type="InterPro" id="IPR000801">
    <property type="entry name" value="Esterase-like"/>
</dbReference>
<proteinExistence type="predicted"/>
<organism evidence="3 4">
    <name type="scientific">Corynebacterium marinum DSM 44953</name>
    <dbReference type="NCBI Taxonomy" id="1224162"/>
    <lineage>
        <taxon>Bacteria</taxon>
        <taxon>Bacillati</taxon>
        <taxon>Actinomycetota</taxon>
        <taxon>Actinomycetes</taxon>
        <taxon>Mycobacteriales</taxon>
        <taxon>Corynebacteriaceae</taxon>
        <taxon>Corynebacterium</taxon>
    </lineage>
</organism>
<evidence type="ECO:0000256" key="2">
    <source>
        <dbReference type="SAM" id="SignalP"/>
    </source>
</evidence>
<feature type="coiled-coil region" evidence="1">
    <location>
        <begin position="89"/>
        <end position="116"/>
    </location>
</feature>
<keyword evidence="1" id="KW-0175">Coiled coil</keyword>
<keyword evidence="4" id="KW-1185">Reference proteome</keyword>
<evidence type="ECO:0000313" key="3">
    <source>
        <dbReference type="EMBL" id="AJK69470.1"/>
    </source>
</evidence>
<dbReference type="PANTHER" id="PTHR48098:SF1">
    <property type="entry name" value="DIACYLGLYCEROL ACYLTRANSFERASE_MYCOLYLTRANSFERASE AG85A"/>
    <property type="match status" value="1"/>
</dbReference>
<dbReference type="STRING" id="1224162.B840_09395"/>
<sequence>MRHLSLRFLTAAAVAALSVPAVAAAQDLPEIPAGSDNALRDLVVTANSSPASSGSSLNGLLSSLSLIGSSELPLGGPLLSSDDRYPLAIDESIDEVEILEKKIERADERVERWFVTSPSMARVVEVQIKKAADPAAPAPMIYMLDGIGGSTNNSGWLNHGEAERVFGGENVTLVMPTQAAGSLYSDWEQDDPALGRHMWETFITEELAPALEAEDELNFNGKRGIGGLSMGAIGAVHIANTNPELFDATFGISGCYSPNDAVGRQMVNLVVGSRGGAVENMWGPYGSDLWDFHDTTANPEGLRGMAVYLSAADGSFTEEDRASYDDDPFFNMAAGATLERGVLHCTEQLDESMRDLGMNHQVVDYKGPGVHNWDNYNEQLQPAWNAIKPALLP</sequence>
<accession>A0A0B6TV51</accession>
<dbReference type="Gene3D" id="3.40.50.1820">
    <property type="entry name" value="alpha/beta hydrolase"/>
    <property type="match status" value="1"/>
</dbReference>
<dbReference type="PANTHER" id="PTHR48098">
    <property type="entry name" value="ENTEROCHELIN ESTERASE-RELATED"/>
    <property type="match status" value="1"/>
</dbReference>
<dbReference type="Pfam" id="PF00756">
    <property type="entry name" value="Esterase"/>
    <property type="match status" value="1"/>
</dbReference>
<dbReference type="SUPFAM" id="SSF53474">
    <property type="entry name" value="alpha/beta-Hydrolases"/>
    <property type="match status" value="1"/>
</dbReference>
<dbReference type="AlphaFoldDB" id="A0A0B6TV51"/>
<dbReference type="EMBL" id="CP007790">
    <property type="protein sequence ID" value="AJK69470.1"/>
    <property type="molecule type" value="Genomic_DNA"/>
</dbReference>
<feature type="chain" id="PRO_5038871671" evidence="2">
    <location>
        <begin position="24"/>
        <end position="393"/>
    </location>
</feature>
<dbReference type="RefSeq" id="WP_042621903.1">
    <property type="nucleotide sequence ID" value="NZ_CP007790.1"/>
</dbReference>
<evidence type="ECO:0000313" key="4">
    <source>
        <dbReference type="Proteomes" id="UP000031928"/>
    </source>
</evidence>
<dbReference type="InterPro" id="IPR029058">
    <property type="entry name" value="AB_hydrolase_fold"/>
</dbReference>
<dbReference type="KEGG" id="cmq:B840_09395"/>
<feature type="signal peptide" evidence="2">
    <location>
        <begin position="1"/>
        <end position="23"/>
    </location>
</feature>
<gene>
    <name evidence="3" type="ORF">B840_09395</name>
</gene>
<protein>
    <submittedName>
        <fullName evidence="3">Uncharacterized protein</fullName>
    </submittedName>
</protein>
<dbReference type="GO" id="GO:0016747">
    <property type="term" value="F:acyltransferase activity, transferring groups other than amino-acyl groups"/>
    <property type="evidence" value="ECO:0007669"/>
    <property type="project" value="TreeGrafter"/>
</dbReference>
<reference evidence="3 4" key="1">
    <citation type="submission" date="2014-05" db="EMBL/GenBank/DDBJ databases">
        <title>Complete genome sequence of Corynebacterium marinum DSM 44953.</title>
        <authorList>
            <person name="Schaffert L."/>
            <person name="Albersmeier A."/>
            <person name="Kalinowski J."/>
            <person name="Ruckert C."/>
        </authorList>
    </citation>
    <scope>NUCLEOTIDE SEQUENCE [LARGE SCALE GENOMIC DNA]</scope>
    <source>
        <strain evidence="3 4">DSM 44953</strain>
    </source>
</reference>
<dbReference type="HOGENOM" id="CLU_026624_0_1_11"/>
<keyword evidence="2" id="KW-0732">Signal</keyword>
<name>A0A0B6TV51_9CORY</name>
<evidence type="ECO:0000256" key="1">
    <source>
        <dbReference type="SAM" id="Coils"/>
    </source>
</evidence>
<dbReference type="InterPro" id="IPR050583">
    <property type="entry name" value="Mycobacterial_A85_antigen"/>
</dbReference>